<keyword evidence="2" id="KW-0472">Membrane</keyword>
<feature type="transmembrane region" description="Helical" evidence="2">
    <location>
        <begin position="207"/>
        <end position="228"/>
    </location>
</feature>
<dbReference type="AlphaFoldDB" id="A0A1I8EFK0"/>
<evidence type="ECO:0000313" key="3">
    <source>
        <dbReference type="WBParaSite" id="maker-PairedContig_1838-snap-gene-1.31-mRNA-1"/>
    </source>
</evidence>
<keyword evidence="2" id="KW-0812">Transmembrane</keyword>
<evidence type="ECO:0008006" key="4">
    <source>
        <dbReference type="Google" id="ProtNLM"/>
    </source>
</evidence>
<keyword evidence="2" id="KW-1133">Transmembrane helix</keyword>
<feature type="region of interest" description="Disordered" evidence="1">
    <location>
        <begin position="29"/>
        <end position="60"/>
    </location>
</feature>
<name>A0A1I8EFK0_WUCBA</name>
<feature type="compositionally biased region" description="Polar residues" evidence="1">
    <location>
        <begin position="583"/>
        <end position="595"/>
    </location>
</feature>
<dbReference type="WBParaSite" id="maker-PairedContig_1838-snap-gene-1.31-mRNA-1">
    <property type="protein sequence ID" value="maker-PairedContig_1838-snap-gene-1.31-mRNA-1"/>
    <property type="gene ID" value="maker-PairedContig_1838-snap-gene-1.31"/>
</dbReference>
<proteinExistence type="predicted"/>
<feature type="region of interest" description="Disordered" evidence="1">
    <location>
        <begin position="575"/>
        <end position="595"/>
    </location>
</feature>
<feature type="compositionally biased region" description="Low complexity" evidence="1">
    <location>
        <begin position="51"/>
        <end position="60"/>
    </location>
</feature>
<reference evidence="3" key="1">
    <citation type="submission" date="2016-11" db="UniProtKB">
        <authorList>
            <consortium name="WormBaseParasite"/>
        </authorList>
    </citation>
    <scope>IDENTIFICATION</scope>
    <source>
        <strain evidence="3">pt0022</strain>
    </source>
</reference>
<evidence type="ECO:0000256" key="1">
    <source>
        <dbReference type="SAM" id="MobiDB-lite"/>
    </source>
</evidence>
<sequence length="787" mass="90091">MKFVQKFMQIGRSKTHFQQFDAELRSAGNSSSFFTGGPPPSYRSSTNADDSATLSSTESSSVPATTCSIKRRNSWINLIENNENLYEKDVPHSIESLCASAATTTTIPTRNANNVMSPCHTWVEDTYGNNYQFLEKYNLNGRYAKYFTPFYVLNSTGDPIAISKLKLTNYDPLCKLNGTGERLPAGFSKRDRMIELKRWFREPKNKSYVFALLLLFIACCIIAVILLLNMELAQESRNFSWMPPLMFRNQQGNSTVIKMYQDDHQVRFEILGNLPIKNNYITIYDFTVRRIAIIDSTLRDNSKNLVCFVMNMNVSTMPDKYSLEIGAQNALKRKEQIHGWEEVWNFLPGSYFGNSSALFDPSIPECDGARWILLNYTKSNQRGKRCSDCYDFCLPELGIERDYLRAEIFLNIIRRNCFYLFVPEWRFFAAAYDGKQNEYNSEKLYYEEYSQPNFAGRNDINNGNNSRSINSNGGGNYENRLNGIQNVIGENVQPITDQHQNFESKWISLQEIPQQISNLALDQMSNTESNVRNMPSNVQSIFGNRNYQQQQQQMIENGYTESMSSSVYSNFNLNSNSNGFNNDQTGSENRNSDFSNDYRMKPLLPMPPPSYPVQVKQKSSFDHGNSFTEVLQPYQNFGGGNSRQQNSVVANNKSIGQFASPTKYREHSSAGYNAQLSSGQMFSGVSNAVSIDGKNNQPKSIYDQSIVDDESISKQSNYYTSQSVVDVYVKQVANPEQNDQVNFYFYFDNFFVIQFIIADNTRVISIVEYHNLSRTCFEMEERKLGKK</sequence>
<protein>
    <recommendedName>
        <fullName evidence="4">BRICHOS domain-containing protein</fullName>
    </recommendedName>
</protein>
<organism evidence="3">
    <name type="scientific">Wuchereria bancrofti</name>
    <dbReference type="NCBI Taxonomy" id="6293"/>
    <lineage>
        <taxon>Eukaryota</taxon>
        <taxon>Metazoa</taxon>
        <taxon>Ecdysozoa</taxon>
        <taxon>Nematoda</taxon>
        <taxon>Chromadorea</taxon>
        <taxon>Rhabditida</taxon>
        <taxon>Spirurina</taxon>
        <taxon>Spiruromorpha</taxon>
        <taxon>Filarioidea</taxon>
        <taxon>Onchocercidae</taxon>
        <taxon>Wuchereria</taxon>
    </lineage>
</organism>
<evidence type="ECO:0000256" key="2">
    <source>
        <dbReference type="SAM" id="Phobius"/>
    </source>
</evidence>
<accession>A0A1I8EFK0</accession>